<sequence>MGAEARSVVVRLTAETAQYIAQMQASGRMTVNAMKPAEAAVMRQSAAIDDLGGKAGKLGLAAAAGVAAMGKAAMDWESQWAGVEKTVDGTASQLNGLEDDLRGLARTMPATHQEIAATAEAAGQLGVATEDITDFTEVMVKMGETTNLTSDEAATSIAQFMNVMQTAAGDVDEIGNTIVDLGNKGASTEAQIVNMAQRVSGAGTTIGATEQDVLGLSAAMANLGIQSELGGGAIQRVLLGINTQVASSGDKLERYAEVSGMSAEAFAQAWRTSPVEAFDQLVQGLGRIQAEGGDVASVLDSMGIKGTQNLQVMLRLAGSGDMLTRSLNQANDAWDQNSALTEEFAKRLGTTAAEVQIAWNNIKDAGIEGGQVLLPIISEIAAHVADMGAAFGELPDPVKDITTAGLALTAVLGGGLWFGAKVIGGITSTRASLAALRPEIARVGTDLATRSGVRQFTSDLAIMATTSRTAGATSARELERTAAASQRLRGQLGTAALRGGALLAGLTLATTDLADGMGLANTASYALMGSIAGPWGAAIGGGIGLMSDFHAESRSASKAIDGFNDSLDDTDVAKMLAGFQALQSKTTDLNADLEDTHFILSRGFLDGISDTWSGIVDVFGDGATELNQASGEATDQLVNLTGVLQGVAQANGDFIASASNGLQNLPYGDLEDLARVGEKVQPILDDLGYSLDDLMSMKPGSPEAVKAIQEITDALAHADSPAGRVEALGDAIDGLGNDMETTADKAEGLADALDALLDPGMNLSEATDQWTTALRHLSDDLDKNNRTLRGNSDAAIKNRDAVRERVGQIKDLLVAEADAGASSARLSKVLGSQRKALIDAGAAAGISRDEMRAYLKELGLTPKLIRTVIDADTRQALSAMDQVKRMLDQLDGKRAQTVVETVYLQTNKPKATPGSPDGLNRASGGPIYGPGTKTSDSIPVMASNGEFMMSAAAVDHYGLDTMFAMNARHLASGGDVAGRVAPQGTLDDRLAIAQAMQSIRDLTRDLNERVQKGKHKGDLVTTGIDRELLELQLKAARKELENAESREKREKREAAREARREAREAKQAIRDAKAGLGIAAGLSTPSAGEAAGMATWDAIAGFRDQIRDAGGKVGANFDMLALKSAILTARYTTNAEKIDDLNNQIDSIRTAAAGSFMHDPFQGGLADFDLQVAADTNDTNAMTEALAAAAAKGLDGPLAAALASSGNLLLAQAFAGMDAAGIERRERAYAARDVAGKALGDMAVQVSGLATQVSSLVAENAKLIGQINQMEGKIKNGVYAGAYDGTAQRERDRDKKLRGRTGAGR</sequence>
<organism evidence="3 4">
    <name type="scientific">Nocardioides soli</name>
    <dbReference type="NCBI Taxonomy" id="1036020"/>
    <lineage>
        <taxon>Bacteria</taxon>
        <taxon>Bacillati</taxon>
        <taxon>Actinomycetota</taxon>
        <taxon>Actinomycetes</taxon>
        <taxon>Propionibacteriales</taxon>
        <taxon>Nocardioidaceae</taxon>
        <taxon>Nocardioides</taxon>
    </lineage>
</organism>
<reference evidence="3 4" key="1">
    <citation type="submission" date="2020-08" db="EMBL/GenBank/DDBJ databases">
        <title>Sequencing the genomes of 1000 actinobacteria strains.</title>
        <authorList>
            <person name="Klenk H.-P."/>
        </authorList>
    </citation>
    <scope>NUCLEOTIDE SEQUENCE [LARGE SCALE GENOMIC DNA]</scope>
    <source>
        <strain evidence="3 4">DSM 105498</strain>
    </source>
</reference>
<accession>A0A7W4VT06</accession>
<dbReference type="Proteomes" id="UP000589626">
    <property type="component" value="Unassembled WGS sequence"/>
</dbReference>
<protein>
    <submittedName>
        <fullName evidence="3">TP901 family phage tail tape measure protein</fullName>
    </submittedName>
</protein>
<dbReference type="EMBL" id="JACHWR010000001">
    <property type="protein sequence ID" value="MBB3041226.1"/>
    <property type="molecule type" value="Genomic_DNA"/>
</dbReference>
<proteinExistence type="predicted"/>
<feature type="region of interest" description="Disordered" evidence="1">
    <location>
        <begin position="907"/>
        <end position="932"/>
    </location>
</feature>
<comment type="caution">
    <text evidence="3">The sequence shown here is derived from an EMBL/GenBank/DDBJ whole genome shotgun (WGS) entry which is preliminary data.</text>
</comment>
<keyword evidence="4" id="KW-1185">Reference proteome</keyword>
<evidence type="ECO:0000256" key="1">
    <source>
        <dbReference type="SAM" id="MobiDB-lite"/>
    </source>
</evidence>
<dbReference type="InterPro" id="IPR010090">
    <property type="entry name" value="Phage_tape_meas"/>
</dbReference>
<dbReference type="NCBIfam" id="TIGR01760">
    <property type="entry name" value="tape_meas_TP901"/>
    <property type="match status" value="1"/>
</dbReference>
<evidence type="ECO:0000313" key="4">
    <source>
        <dbReference type="Proteomes" id="UP000589626"/>
    </source>
</evidence>
<dbReference type="Pfam" id="PF10145">
    <property type="entry name" value="PhageMin_Tail"/>
    <property type="match status" value="1"/>
</dbReference>
<feature type="region of interest" description="Disordered" evidence="1">
    <location>
        <begin position="1039"/>
        <end position="1063"/>
    </location>
</feature>
<feature type="domain" description="Phage tail tape measure protein" evidence="2">
    <location>
        <begin position="99"/>
        <end position="291"/>
    </location>
</feature>
<dbReference type="RefSeq" id="WP_183591150.1">
    <property type="nucleotide sequence ID" value="NZ_JACHWR010000001.1"/>
</dbReference>
<name>A0A7W4VT06_9ACTN</name>
<gene>
    <name evidence="3" type="ORF">FHU40_001027</name>
</gene>
<evidence type="ECO:0000259" key="2">
    <source>
        <dbReference type="Pfam" id="PF10145"/>
    </source>
</evidence>
<feature type="region of interest" description="Disordered" evidence="1">
    <location>
        <begin position="1285"/>
        <end position="1305"/>
    </location>
</feature>
<evidence type="ECO:0000313" key="3">
    <source>
        <dbReference type="EMBL" id="MBB3041226.1"/>
    </source>
</evidence>